<dbReference type="EMBL" id="CAJPIZ010000331">
    <property type="protein sequence ID" value="CAG2101164.1"/>
    <property type="molecule type" value="Genomic_DNA"/>
</dbReference>
<dbReference type="GO" id="GO:0060070">
    <property type="term" value="P:canonical Wnt signaling pathway"/>
    <property type="evidence" value="ECO:0007669"/>
    <property type="project" value="TreeGrafter"/>
</dbReference>
<evidence type="ECO:0000259" key="11">
    <source>
        <dbReference type="Pfam" id="PF16489"/>
    </source>
</evidence>
<dbReference type="InterPro" id="IPR018161">
    <property type="entry name" value="Wnt_CS"/>
</dbReference>
<dbReference type="InterPro" id="IPR032471">
    <property type="entry name" value="AGRL2-4_GAIN_subdom_A"/>
</dbReference>
<keyword evidence="7" id="KW-1015">Disulfide bond</keyword>
<evidence type="ECO:0000256" key="5">
    <source>
        <dbReference type="ARBA" id="ARBA00022530"/>
    </source>
</evidence>
<keyword evidence="8" id="KW-0325">Glycoprotein</keyword>
<keyword evidence="6 10" id="KW-0879">Wnt signaling pathway</keyword>
<dbReference type="GO" id="GO:0007517">
    <property type="term" value="P:muscle organ development"/>
    <property type="evidence" value="ECO:0007669"/>
    <property type="project" value="UniProtKB-ARBA"/>
</dbReference>
<comment type="subcellular location">
    <subcellularLocation>
        <location evidence="1 10">Secreted</location>
        <location evidence="1 10">Extracellular space</location>
        <location evidence="1 10">Extracellular matrix</location>
    </subcellularLocation>
</comment>
<accession>A0A7R9KDB3</accession>
<dbReference type="GO" id="GO:0005125">
    <property type="term" value="F:cytokine activity"/>
    <property type="evidence" value="ECO:0007669"/>
    <property type="project" value="TreeGrafter"/>
</dbReference>
<sequence length="264" mass="29580">MTIICIFEIFLTVKSIPIRTDSSGMVESGDSVMSVASELAEKTRSTKLYGGDIIQAIQVLQILVQKMGASVGDISEEKRHQLVKDLIQIYIKLPTQPPVAHIHMYDYLSDIQSVIRKTRVTCKCHGVSGSCSLVTCWQQLSSFREVGDFLKDKYDGATEVKINKRSKLQIRNSRYSKPTTEDLLYMDESPDYCIGSGETGSFGTRGRSCNKTSPGTDGCNLMCCGRGYNTHKTVVKERCNCKFHWCCYVECKTCTKTMDIHTCK</sequence>
<protein>
    <recommendedName>
        <fullName evidence="10">Protein Wnt</fullName>
    </recommendedName>
</protein>
<dbReference type="InterPro" id="IPR043158">
    <property type="entry name" value="Wnt_C"/>
</dbReference>
<evidence type="ECO:0000256" key="3">
    <source>
        <dbReference type="ARBA" id="ARBA00022473"/>
    </source>
</evidence>
<dbReference type="GO" id="GO:0045165">
    <property type="term" value="P:cell fate commitment"/>
    <property type="evidence" value="ECO:0007669"/>
    <property type="project" value="TreeGrafter"/>
</dbReference>
<dbReference type="GO" id="GO:0000902">
    <property type="term" value="P:cell morphogenesis"/>
    <property type="evidence" value="ECO:0007669"/>
    <property type="project" value="UniProtKB-ARBA"/>
</dbReference>
<evidence type="ECO:0000256" key="4">
    <source>
        <dbReference type="ARBA" id="ARBA00022525"/>
    </source>
</evidence>
<keyword evidence="3 10" id="KW-0217">Developmental protein</keyword>
<dbReference type="Gene3D" id="1.25.40.610">
    <property type="match status" value="1"/>
</dbReference>
<keyword evidence="4" id="KW-0964">Secreted</keyword>
<dbReference type="OrthoDB" id="5945655at2759"/>
<dbReference type="SMART" id="SM00097">
    <property type="entry name" value="WNT1"/>
    <property type="match status" value="1"/>
</dbReference>
<proteinExistence type="inferred from homology"/>
<dbReference type="Pfam" id="PF16489">
    <property type="entry name" value="GAIN"/>
    <property type="match status" value="1"/>
</dbReference>
<name>A0A7R9KDB3_9ACAR</name>
<evidence type="ECO:0000256" key="6">
    <source>
        <dbReference type="ARBA" id="ARBA00022687"/>
    </source>
</evidence>
<dbReference type="AlphaFoldDB" id="A0A7R9KDB3"/>
<dbReference type="PROSITE" id="PS00246">
    <property type="entry name" value="WNT1"/>
    <property type="match status" value="1"/>
</dbReference>
<dbReference type="GO" id="GO:0030182">
    <property type="term" value="P:neuron differentiation"/>
    <property type="evidence" value="ECO:0007669"/>
    <property type="project" value="TreeGrafter"/>
</dbReference>
<evidence type="ECO:0000256" key="7">
    <source>
        <dbReference type="ARBA" id="ARBA00023157"/>
    </source>
</evidence>
<dbReference type="Gene3D" id="3.30.2460.20">
    <property type="match status" value="1"/>
</dbReference>
<keyword evidence="5" id="KW-0272">Extracellular matrix</keyword>
<evidence type="ECO:0000256" key="1">
    <source>
        <dbReference type="ARBA" id="ARBA00004498"/>
    </source>
</evidence>
<keyword evidence="13" id="KW-1185">Reference proteome</keyword>
<reference evidence="12" key="1">
    <citation type="submission" date="2020-11" db="EMBL/GenBank/DDBJ databases">
        <authorList>
            <person name="Tran Van P."/>
        </authorList>
    </citation>
    <scope>NUCLEOTIDE SEQUENCE</scope>
</reference>
<evidence type="ECO:0000256" key="9">
    <source>
        <dbReference type="ARBA" id="ARBA00023288"/>
    </source>
</evidence>
<organism evidence="12">
    <name type="scientific">Medioppia subpectinata</name>
    <dbReference type="NCBI Taxonomy" id="1979941"/>
    <lineage>
        <taxon>Eukaryota</taxon>
        <taxon>Metazoa</taxon>
        <taxon>Ecdysozoa</taxon>
        <taxon>Arthropoda</taxon>
        <taxon>Chelicerata</taxon>
        <taxon>Arachnida</taxon>
        <taxon>Acari</taxon>
        <taxon>Acariformes</taxon>
        <taxon>Sarcoptiformes</taxon>
        <taxon>Oribatida</taxon>
        <taxon>Brachypylina</taxon>
        <taxon>Oppioidea</taxon>
        <taxon>Oppiidae</taxon>
        <taxon>Medioppia</taxon>
    </lineage>
</organism>
<dbReference type="Proteomes" id="UP000759131">
    <property type="component" value="Unassembled WGS sequence"/>
</dbReference>
<gene>
    <name evidence="12" type="ORF">OSB1V03_LOCUS1215</name>
</gene>
<dbReference type="PANTHER" id="PTHR12027">
    <property type="entry name" value="WNT RELATED"/>
    <property type="match status" value="1"/>
</dbReference>
<evidence type="ECO:0000256" key="8">
    <source>
        <dbReference type="ARBA" id="ARBA00023180"/>
    </source>
</evidence>
<dbReference type="GO" id="GO:0005615">
    <property type="term" value="C:extracellular space"/>
    <property type="evidence" value="ECO:0007669"/>
    <property type="project" value="TreeGrafter"/>
</dbReference>
<evidence type="ECO:0000313" key="13">
    <source>
        <dbReference type="Proteomes" id="UP000759131"/>
    </source>
</evidence>
<evidence type="ECO:0000256" key="10">
    <source>
        <dbReference type="RuleBase" id="RU003500"/>
    </source>
</evidence>
<dbReference type="FunFam" id="3.30.2460.20:FF:000001">
    <property type="entry name" value="Wnt homolog"/>
    <property type="match status" value="1"/>
</dbReference>
<evidence type="ECO:0000256" key="2">
    <source>
        <dbReference type="ARBA" id="ARBA00005683"/>
    </source>
</evidence>
<comment type="similarity">
    <text evidence="2 10">Belongs to the Wnt family.</text>
</comment>
<dbReference type="PRINTS" id="PR01349">
    <property type="entry name" value="WNTPROTEIN"/>
</dbReference>
<dbReference type="GO" id="GO:0005109">
    <property type="term" value="F:frizzled binding"/>
    <property type="evidence" value="ECO:0007669"/>
    <property type="project" value="TreeGrafter"/>
</dbReference>
<dbReference type="EMBL" id="OC854906">
    <property type="protein sequence ID" value="CAD7620734.1"/>
    <property type="molecule type" value="Genomic_DNA"/>
</dbReference>
<comment type="function">
    <text evidence="10">Ligand for members of the frizzled family of seven transmembrane receptors.</text>
</comment>
<feature type="domain" description="AGRL2-4 GAIN subdomain A" evidence="11">
    <location>
        <begin position="26"/>
        <end position="88"/>
    </location>
</feature>
<dbReference type="InterPro" id="IPR005817">
    <property type="entry name" value="Wnt"/>
</dbReference>
<dbReference type="PANTHER" id="PTHR12027:SF77">
    <property type="entry name" value="PROTEIN WNT-5"/>
    <property type="match status" value="1"/>
</dbReference>
<keyword evidence="9" id="KW-0449">Lipoprotein</keyword>
<dbReference type="Pfam" id="PF00110">
    <property type="entry name" value="wnt"/>
    <property type="match status" value="1"/>
</dbReference>
<evidence type="ECO:0000313" key="12">
    <source>
        <dbReference type="EMBL" id="CAD7620734.1"/>
    </source>
</evidence>